<sequence length="147" mass="17537">MITIEYILGENGWATANIGNGNIIQQMNVSYLHDTLKQLAESALFIKDQKGKRIIFMDEPGEHHLIIYRLSEKEIEYELRWYDTWANWNATQDEKFTLILSEKTTITNYINEVRNVLINIWENYGVESYKEKWINHQYPTSEFEKLK</sequence>
<accession>A0ABS0WWV1</accession>
<gene>
    <name evidence="1" type="ORF">JBL43_19660</name>
</gene>
<keyword evidence="2" id="KW-1185">Reference proteome</keyword>
<organism evidence="1 2">
    <name type="scientific">Aureibaculum flavum</name>
    <dbReference type="NCBI Taxonomy" id="2795986"/>
    <lineage>
        <taxon>Bacteria</taxon>
        <taxon>Pseudomonadati</taxon>
        <taxon>Bacteroidota</taxon>
        <taxon>Flavobacteriia</taxon>
        <taxon>Flavobacteriales</taxon>
        <taxon>Flavobacteriaceae</taxon>
        <taxon>Aureibaculum</taxon>
    </lineage>
</organism>
<dbReference type="EMBL" id="JAEHFJ010000016">
    <property type="protein sequence ID" value="MBJ2176477.1"/>
    <property type="molecule type" value="Genomic_DNA"/>
</dbReference>
<dbReference type="Proteomes" id="UP000623301">
    <property type="component" value="Unassembled WGS sequence"/>
</dbReference>
<evidence type="ECO:0000313" key="1">
    <source>
        <dbReference type="EMBL" id="MBJ2176477.1"/>
    </source>
</evidence>
<reference evidence="1 2" key="1">
    <citation type="submission" date="2020-12" db="EMBL/GenBank/DDBJ databases">
        <title>Aureibaculum luteum sp. nov. and Aureibaculum flavum sp. nov., novel members of the family Flavobacteriaceae isolated from Antarctic intertidal sediments.</title>
        <authorList>
            <person name="He X."/>
            <person name="Zhang X."/>
        </authorList>
    </citation>
    <scope>NUCLEOTIDE SEQUENCE [LARGE SCALE GENOMIC DNA]</scope>
    <source>
        <strain evidence="1 2">A20</strain>
    </source>
</reference>
<evidence type="ECO:0000313" key="2">
    <source>
        <dbReference type="Proteomes" id="UP000623301"/>
    </source>
</evidence>
<dbReference type="RefSeq" id="WP_198843065.1">
    <property type="nucleotide sequence ID" value="NZ_JAEHFJ010000016.1"/>
</dbReference>
<protein>
    <submittedName>
        <fullName evidence="1">Uncharacterized protein</fullName>
    </submittedName>
</protein>
<name>A0ABS0WWV1_9FLAO</name>
<proteinExistence type="predicted"/>
<comment type="caution">
    <text evidence="1">The sequence shown here is derived from an EMBL/GenBank/DDBJ whole genome shotgun (WGS) entry which is preliminary data.</text>
</comment>